<protein>
    <submittedName>
        <fullName evidence="1">Uncharacterized protein</fullName>
    </submittedName>
</protein>
<name>A0A450WIX2_9GAMM</name>
<gene>
    <name evidence="1" type="ORF">BECKLPF1236B_GA0070989_11077</name>
</gene>
<reference evidence="1" key="1">
    <citation type="submission" date="2019-02" db="EMBL/GenBank/DDBJ databases">
        <authorList>
            <person name="Gruber-Vodicka R. H."/>
            <person name="Seah K. B. B."/>
        </authorList>
    </citation>
    <scope>NUCLEOTIDE SEQUENCE</scope>
    <source>
        <strain evidence="1">BECK_S313</strain>
    </source>
</reference>
<sequence length="54" mass="6338">MGPMPKHDVFQLRPYFIFEYESGHGKLVRLFLAKTTFPVCPTFFNYLIQNVDSP</sequence>
<evidence type="ECO:0000313" key="1">
    <source>
        <dbReference type="EMBL" id="VFK16976.1"/>
    </source>
</evidence>
<dbReference type="AlphaFoldDB" id="A0A450WIX2"/>
<dbReference type="EMBL" id="CAADFK010000107">
    <property type="protein sequence ID" value="VFK16976.1"/>
    <property type="molecule type" value="Genomic_DNA"/>
</dbReference>
<proteinExistence type="predicted"/>
<accession>A0A450WIX2</accession>
<organism evidence="1">
    <name type="scientific">Candidatus Kentrum sp. LPFa</name>
    <dbReference type="NCBI Taxonomy" id="2126335"/>
    <lineage>
        <taxon>Bacteria</taxon>
        <taxon>Pseudomonadati</taxon>
        <taxon>Pseudomonadota</taxon>
        <taxon>Gammaproteobacteria</taxon>
        <taxon>Candidatus Kentrum</taxon>
    </lineage>
</organism>